<evidence type="ECO:0000313" key="3">
    <source>
        <dbReference type="EMBL" id="MBC9129969.1"/>
    </source>
</evidence>
<organism evidence="3 4">
    <name type="scientific">Frischella japonica</name>
    <dbReference type="NCBI Taxonomy" id="2741544"/>
    <lineage>
        <taxon>Bacteria</taxon>
        <taxon>Pseudomonadati</taxon>
        <taxon>Pseudomonadota</taxon>
        <taxon>Gammaproteobacteria</taxon>
        <taxon>Orbales</taxon>
        <taxon>Orbaceae</taxon>
        <taxon>Frischella</taxon>
    </lineage>
</organism>
<sequence>MINLSLGANIVLNQGVINIKINSGLPVDASAFRLFANDKVKDDLDMIFYGQPKNQDASIIWQQTHNNNHEFRVDLTKLSAEVQKIAFTITCDQYSPISQLKNLSIQLDCNNEVIALGEVDINNRQEKALIMGEIYRRNTEWKFRFIAQGFNGGLKPLAEHFGVNVIDEPTPPVPTSTVNNTTTSSSVNLNKISLSKDRTSVSLSKRNDYGKIGINLNWNKQEQPTKKGFLSEFFNRSPNIDLDLAAFVRLKDQSIHVIQALGNCFGSFQSPCYVELMGDDRTGANQDGEWIYINGSHWNNIDEVLIYTFIYEGLPNWSQADGVVRIHVPDQPVIETFLTDGNNSNILCAIARLKNDNGAINVERINRYFRSQRELDYAYGWGFRWSAGRK</sequence>
<evidence type="ECO:0000313" key="4">
    <source>
        <dbReference type="Proteomes" id="UP000651208"/>
    </source>
</evidence>
<evidence type="ECO:0000256" key="1">
    <source>
        <dbReference type="ARBA" id="ARBA00022686"/>
    </source>
</evidence>
<dbReference type="InterPro" id="IPR051324">
    <property type="entry name" value="Stress/Tellurium_Resist"/>
</dbReference>
<dbReference type="InterPro" id="IPR003325">
    <property type="entry name" value="TerD"/>
</dbReference>
<dbReference type="PANTHER" id="PTHR32097:SF3">
    <property type="entry name" value="TELLURITE RESISTANCE PROTEIN"/>
    <property type="match status" value="1"/>
</dbReference>
<dbReference type="InterPro" id="IPR017115">
    <property type="entry name" value="Tellurite_resistance_TerA"/>
</dbReference>
<evidence type="ECO:0000259" key="2">
    <source>
        <dbReference type="Pfam" id="PF02342"/>
    </source>
</evidence>
<name>A0ABR7QUU0_9GAMM</name>
<keyword evidence="4" id="KW-1185">Reference proteome</keyword>
<comment type="caution">
    <text evidence="3">The sequence shown here is derived from an EMBL/GenBank/DDBJ whole genome shotgun (WGS) entry which is preliminary data.</text>
</comment>
<protein>
    <submittedName>
        <fullName evidence="3">TerD family protein</fullName>
    </submittedName>
</protein>
<accession>A0ABR7QUU0</accession>
<dbReference type="Pfam" id="PF02342">
    <property type="entry name" value="TerD"/>
    <property type="match status" value="1"/>
</dbReference>
<dbReference type="Gene3D" id="2.60.60.30">
    <property type="entry name" value="sav2460 like domains"/>
    <property type="match status" value="2"/>
</dbReference>
<proteinExistence type="predicted"/>
<dbReference type="EMBL" id="JABURY010000006">
    <property type="protein sequence ID" value="MBC9129969.1"/>
    <property type="molecule type" value="Genomic_DNA"/>
</dbReference>
<reference evidence="3 4" key="1">
    <citation type="submission" date="2020-06" db="EMBL/GenBank/DDBJ databases">
        <title>Frischella cerana isolated from Apis cerana gut homogenate.</title>
        <authorList>
            <person name="Wolter L.A."/>
            <person name="Suenami S."/>
            <person name="Miyazaki R."/>
        </authorList>
    </citation>
    <scope>NUCLEOTIDE SEQUENCE [LARGE SCALE GENOMIC DNA]</scope>
    <source>
        <strain evidence="3 4">Ac13</strain>
    </source>
</reference>
<dbReference type="PIRSF" id="PIRSF037118">
    <property type="entry name" value="Tellurite_resistance_TerA"/>
    <property type="match status" value="1"/>
</dbReference>
<dbReference type="CDD" id="cd06974">
    <property type="entry name" value="TerD_like"/>
    <property type="match status" value="2"/>
</dbReference>
<feature type="domain" description="TerD" evidence="2">
    <location>
        <begin position="24"/>
        <end position="161"/>
    </location>
</feature>
<dbReference type="Proteomes" id="UP000651208">
    <property type="component" value="Unassembled WGS sequence"/>
</dbReference>
<gene>
    <name evidence="3" type="ORF">FcAc13_01440</name>
</gene>
<dbReference type="PANTHER" id="PTHR32097">
    <property type="entry name" value="CAMP-BINDING PROTEIN 1-RELATED"/>
    <property type="match status" value="1"/>
</dbReference>
<keyword evidence="1" id="KW-0778">Tellurium resistance</keyword>